<organism evidence="1 2">
    <name type="scientific">Leptospira interrogans serovar Copenhageni str. LT2050</name>
    <dbReference type="NCBI Taxonomy" id="1001598"/>
    <lineage>
        <taxon>Bacteria</taxon>
        <taxon>Pseudomonadati</taxon>
        <taxon>Spirochaetota</taxon>
        <taxon>Spirochaetia</taxon>
        <taxon>Leptospirales</taxon>
        <taxon>Leptospiraceae</taxon>
        <taxon>Leptospira</taxon>
    </lineage>
</organism>
<sequence length="76" mass="8642">MSVYYFIFFDCLPDSQSSENNLFLSLLSLPKNQGIILRNDKSIAKSKTTRKYGWVTFTSQVTGKKSKQILNDLTDG</sequence>
<reference evidence="1 2" key="1">
    <citation type="submission" date="2013-02" db="EMBL/GenBank/DDBJ databases">
        <authorList>
            <person name="Harkins D.M."/>
            <person name="Durkin A.S."/>
            <person name="Brinkac L.M."/>
            <person name="Haft D.H."/>
            <person name="Selengut J.D."/>
            <person name="Sanka R."/>
            <person name="DePew J."/>
            <person name="Purushe J."/>
            <person name="Tulsiani S.M."/>
            <person name="Graham G.C."/>
            <person name="Burns M.-A."/>
            <person name="Dohnt M.F."/>
            <person name="Smythe L.D."/>
            <person name="McKay D.B."/>
            <person name="Craig S.B."/>
            <person name="Vinetz J.M."/>
            <person name="Sutton G.G."/>
            <person name="Nierman W.C."/>
            <person name="Fouts D.E."/>
        </authorList>
    </citation>
    <scope>NUCLEOTIDE SEQUENCE [LARGE SCALE GENOMIC DNA]</scope>
    <source>
        <strain evidence="1 2">LT2050</strain>
    </source>
</reference>
<comment type="caution">
    <text evidence="1">The sequence shown here is derived from an EMBL/GenBank/DDBJ whole genome shotgun (WGS) entry which is preliminary data.</text>
</comment>
<proteinExistence type="predicted"/>
<name>M3GCT4_LEPIT</name>
<gene>
    <name evidence="1" type="ORF">LEP1GSC150_3020</name>
</gene>
<evidence type="ECO:0000313" key="1">
    <source>
        <dbReference type="EMBL" id="EMG23215.1"/>
    </source>
</evidence>
<dbReference type="AlphaFoldDB" id="M3GCT4"/>
<dbReference type="EMBL" id="AFMD02000136">
    <property type="protein sequence ID" value="EMG23215.1"/>
    <property type="molecule type" value="Genomic_DNA"/>
</dbReference>
<protein>
    <submittedName>
        <fullName evidence="1">Uncharacterized protein</fullName>
    </submittedName>
</protein>
<evidence type="ECO:0000313" key="2">
    <source>
        <dbReference type="Proteomes" id="UP000011778"/>
    </source>
</evidence>
<accession>M3GCT4</accession>
<dbReference type="Proteomes" id="UP000011778">
    <property type="component" value="Unassembled WGS sequence"/>
</dbReference>